<accession>A0A198AJ86</accession>
<proteinExistence type="predicted"/>
<dbReference type="STRING" id="1850517.A8708_30050"/>
<evidence type="ECO:0000256" key="1">
    <source>
        <dbReference type="ARBA" id="ARBA00022729"/>
    </source>
</evidence>
<dbReference type="OrthoDB" id="3078218at2"/>
<dbReference type="NCBIfam" id="TIGR01603">
    <property type="entry name" value="maj_tail_phi13"/>
    <property type="match status" value="1"/>
</dbReference>
<dbReference type="InterPro" id="IPR032812">
    <property type="entry name" value="SbsA_Ig"/>
</dbReference>
<comment type="caution">
    <text evidence="3">The sequence shown here is derived from an EMBL/GenBank/DDBJ whole genome shotgun (WGS) entry which is preliminary data.</text>
</comment>
<dbReference type="Proteomes" id="UP000078454">
    <property type="component" value="Unassembled WGS sequence"/>
</dbReference>
<reference evidence="3 4" key="1">
    <citation type="submission" date="2016-05" db="EMBL/GenBank/DDBJ databases">
        <title>Paenibacillus sp. 1ZS3-15 nov., isolated from the rhizosphere soil.</title>
        <authorList>
            <person name="Zhang X.X."/>
            <person name="Zhang J."/>
        </authorList>
    </citation>
    <scope>NUCLEOTIDE SEQUENCE [LARGE SCALE GENOMIC DNA]</scope>
    <source>
        <strain evidence="3 4">1ZS3-15</strain>
    </source>
</reference>
<protein>
    <recommendedName>
        <fullName evidence="2">SbsA Ig-like domain-containing protein</fullName>
    </recommendedName>
</protein>
<dbReference type="Gene3D" id="2.60.40.1220">
    <property type="match status" value="1"/>
</dbReference>
<dbReference type="InterPro" id="IPR014755">
    <property type="entry name" value="Cu-Rt/internalin_Ig-like"/>
</dbReference>
<keyword evidence="1" id="KW-0732">Signal</keyword>
<sequence length="293" mass="31860">MGGIRIGMDMLYYAKMVDEENETYGTPVRIPGAVTATVTPTTNSETFYADDKADEVATSLGDISIDINPKDLPRDILADILGATVDSNGVIVQASTDVAPYVAIGWRSRKSNGKYRYFWYYKGKFQPNEEEFQTKEDTPTFQTPTITGLFIPRNIDSAWRVRVDEDDSGVSPTTITNWFTSVYEETPDVTPPTLLSIVPANGWTTASATANIVATFSEELRASTVNGSNFLLISGVTPVPAVVTLDPTLEIVTINPVSNLTATTTYSVIISTAVEDMAGNNFQTASVTTFRTT</sequence>
<evidence type="ECO:0000259" key="2">
    <source>
        <dbReference type="Pfam" id="PF13205"/>
    </source>
</evidence>
<evidence type="ECO:0000313" key="4">
    <source>
        <dbReference type="Proteomes" id="UP000078454"/>
    </source>
</evidence>
<evidence type="ECO:0000313" key="3">
    <source>
        <dbReference type="EMBL" id="OAS21135.1"/>
    </source>
</evidence>
<dbReference type="EMBL" id="LYPB01000049">
    <property type="protein sequence ID" value="OAS21135.1"/>
    <property type="molecule type" value="Genomic_DNA"/>
</dbReference>
<keyword evidence="4" id="KW-1185">Reference proteome</keyword>
<gene>
    <name evidence="3" type="ORF">A8708_30050</name>
</gene>
<dbReference type="RefSeq" id="WP_068662712.1">
    <property type="nucleotide sequence ID" value="NZ_LYPB01000049.1"/>
</dbReference>
<dbReference type="InterPro" id="IPR006490">
    <property type="entry name" value="Maj_tail_phi13"/>
</dbReference>
<dbReference type="Pfam" id="PF04630">
    <property type="entry name" value="Phage_TTP_1"/>
    <property type="match status" value="1"/>
</dbReference>
<feature type="domain" description="SbsA Ig-like" evidence="2">
    <location>
        <begin position="188"/>
        <end position="292"/>
    </location>
</feature>
<dbReference type="AlphaFoldDB" id="A0A198AJ86"/>
<name>A0A198AJ86_9BACL</name>
<organism evidence="3 4">
    <name type="scientific">Paenibacillus oryzisoli</name>
    <dbReference type="NCBI Taxonomy" id="1850517"/>
    <lineage>
        <taxon>Bacteria</taxon>
        <taxon>Bacillati</taxon>
        <taxon>Bacillota</taxon>
        <taxon>Bacilli</taxon>
        <taxon>Bacillales</taxon>
        <taxon>Paenibacillaceae</taxon>
        <taxon>Paenibacillus</taxon>
    </lineage>
</organism>
<dbReference type="Pfam" id="PF13205">
    <property type="entry name" value="Big_5"/>
    <property type="match status" value="1"/>
</dbReference>
<dbReference type="InterPro" id="IPR006724">
    <property type="entry name" value="Phage_TTP"/>
</dbReference>